<evidence type="ECO:0000313" key="2">
    <source>
        <dbReference type="Proteomes" id="UP001281147"/>
    </source>
</evidence>
<gene>
    <name evidence="1" type="ORF">LTR37_015793</name>
</gene>
<proteinExistence type="predicted"/>
<name>A0ACC3MPP4_9PEZI</name>
<keyword evidence="2" id="KW-1185">Reference proteome</keyword>
<accession>A0ACC3MPP4</accession>
<dbReference type="EMBL" id="JAUTXU010000181">
    <property type="protein sequence ID" value="KAK3700711.1"/>
    <property type="molecule type" value="Genomic_DNA"/>
</dbReference>
<comment type="caution">
    <text evidence="1">The sequence shown here is derived from an EMBL/GenBank/DDBJ whole genome shotgun (WGS) entry which is preliminary data.</text>
</comment>
<protein>
    <submittedName>
        <fullName evidence="1">Uncharacterized protein</fullName>
    </submittedName>
</protein>
<organism evidence="1 2">
    <name type="scientific">Vermiconidia calcicola</name>
    <dbReference type="NCBI Taxonomy" id="1690605"/>
    <lineage>
        <taxon>Eukaryota</taxon>
        <taxon>Fungi</taxon>
        <taxon>Dikarya</taxon>
        <taxon>Ascomycota</taxon>
        <taxon>Pezizomycotina</taxon>
        <taxon>Dothideomycetes</taxon>
        <taxon>Dothideomycetidae</taxon>
        <taxon>Mycosphaerellales</taxon>
        <taxon>Extremaceae</taxon>
        <taxon>Vermiconidia</taxon>
    </lineage>
</organism>
<reference evidence="1" key="1">
    <citation type="submission" date="2023-07" db="EMBL/GenBank/DDBJ databases">
        <title>Black Yeasts Isolated from many extreme environments.</title>
        <authorList>
            <person name="Coleine C."/>
            <person name="Stajich J.E."/>
            <person name="Selbmann L."/>
        </authorList>
    </citation>
    <scope>NUCLEOTIDE SEQUENCE</scope>
    <source>
        <strain evidence="1">CCFEE 5714</strain>
    </source>
</reference>
<evidence type="ECO:0000313" key="1">
    <source>
        <dbReference type="EMBL" id="KAK3700711.1"/>
    </source>
</evidence>
<dbReference type="Proteomes" id="UP001281147">
    <property type="component" value="Unassembled WGS sequence"/>
</dbReference>
<sequence>MRKYDVHLLLRQIYSARTPRPYRKAATIPSRALSTQHGPSAGSIARLATRIPRGTWDTHMHVVDPRAFPLSKDAQYQPSPHTIVEAQKFLSSLGIFKMVIVQPSIYGHDNACTIDGLKRLGVENGRAVIQFDVDTTSTEQLREWHELGVRGVRLNYKSVGAKPEKISLATQMHKYATAVRPFGWVVELYIAMEDIPLLETIVPDLGDVKICIDHFGRPSTESLSTAQTNELLPGFSCLTQLVKLDNVWVKLSAAYRLDPHPQHPHVQSLVRSILRTRPDRCVFATDWPHTRAEDVDVTLYLQELFNWCEAEKVPLRKVLVENAEELFDARP</sequence>